<dbReference type="PANTHER" id="PTHR47237:SF2">
    <property type="entry name" value="BLL4206 PROTEIN"/>
    <property type="match status" value="1"/>
</dbReference>
<sequence length="274" mass="29724">MLVRTMTPADLAACAALTQEVKWPHRLADWQMMLKLGEGLVAERQGNIVGSTLYWRWGAQRATLGLIIVAGAMRGRGIGSALLEQALQRLSGMTLHLHATAAGAPLYRRFGFVGMDEVIQYQTPRLIAPSSATAAMPAATCEDLPALAQLDYRANGFYRLSLLKQLLAEGASIIVARQKDLASGFAVTRRFGYGFTIGPVIAPDAATAQRLITQAMRPLAGEFVRIDSRSQCGLGPWLARCGLQAVDRPLRMVRGDEWQPQGITAWSLMSQAMG</sequence>
<dbReference type="InterPro" id="IPR000182">
    <property type="entry name" value="GNAT_dom"/>
</dbReference>
<feature type="domain" description="N-acetyltransferase" evidence="1">
    <location>
        <begin position="1"/>
        <end position="139"/>
    </location>
</feature>
<dbReference type="PROSITE" id="PS51186">
    <property type="entry name" value="GNAT"/>
    <property type="match status" value="1"/>
</dbReference>
<dbReference type="RefSeq" id="WP_141175630.1">
    <property type="nucleotide sequence ID" value="NZ_JBHUFX010000011.1"/>
</dbReference>
<dbReference type="Gene3D" id="3.40.630.90">
    <property type="match status" value="1"/>
</dbReference>
<dbReference type="Proteomes" id="UP000319523">
    <property type="component" value="Unassembled WGS sequence"/>
</dbReference>
<protein>
    <submittedName>
        <fullName evidence="2">GNAT family N-acetyltransferase</fullName>
    </submittedName>
</protein>
<dbReference type="GO" id="GO:0016747">
    <property type="term" value="F:acyltransferase activity, transferring groups other than amino-acyl groups"/>
    <property type="evidence" value="ECO:0007669"/>
    <property type="project" value="InterPro"/>
</dbReference>
<evidence type="ECO:0000259" key="1">
    <source>
        <dbReference type="PROSITE" id="PS51186"/>
    </source>
</evidence>
<reference evidence="2 3" key="1">
    <citation type="submission" date="2019-06" db="EMBL/GenBank/DDBJ databases">
        <authorList>
            <person name="Yang Y."/>
        </authorList>
    </citation>
    <scope>NUCLEOTIDE SEQUENCE [LARGE SCALE GENOMIC DNA]</scope>
    <source>
        <strain evidence="2 3">BIT-26</strain>
    </source>
</reference>
<dbReference type="InterPro" id="IPR041496">
    <property type="entry name" value="YitH/HolE_GNAT"/>
</dbReference>
<evidence type="ECO:0000313" key="2">
    <source>
        <dbReference type="EMBL" id="TPW42658.1"/>
    </source>
</evidence>
<dbReference type="InterPro" id="IPR016181">
    <property type="entry name" value="Acyl_CoA_acyltransferase"/>
</dbReference>
<dbReference type="Gene3D" id="3.40.630.30">
    <property type="match status" value="1"/>
</dbReference>
<gene>
    <name evidence="2" type="ORF">FKM52_07705</name>
</gene>
<dbReference type="PANTHER" id="PTHR47237">
    <property type="entry name" value="SLL0310 PROTEIN"/>
    <property type="match status" value="1"/>
</dbReference>
<dbReference type="OrthoDB" id="510731at2"/>
<proteinExistence type="predicted"/>
<dbReference type="CDD" id="cd04301">
    <property type="entry name" value="NAT_SF"/>
    <property type="match status" value="1"/>
</dbReference>
<dbReference type="Pfam" id="PF13508">
    <property type="entry name" value="Acetyltransf_7"/>
    <property type="match status" value="1"/>
</dbReference>
<organism evidence="2 3">
    <name type="scientific">Mixta tenebrionis</name>
    <dbReference type="NCBI Taxonomy" id="2562439"/>
    <lineage>
        <taxon>Bacteria</taxon>
        <taxon>Pseudomonadati</taxon>
        <taxon>Pseudomonadota</taxon>
        <taxon>Gammaproteobacteria</taxon>
        <taxon>Enterobacterales</taxon>
        <taxon>Erwiniaceae</taxon>
        <taxon>Mixta</taxon>
    </lineage>
</organism>
<comment type="caution">
    <text evidence="2">The sequence shown here is derived from an EMBL/GenBank/DDBJ whole genome shotgun (WGS) entry which is preliminary data.</text>
</comment>
<dbReference type="EMBL" id="VHQI01000004">
    <property type="protein sequence ID" value="TPW42658.1"/>
    <property type="molecule type" value="Genomic_DNA"/>
</dbReference>
<dbReference type="AlphaFoldDB" id="A0A506VAU1"/>
<keyword evidence="3" id="KW-1185">Reference proteome</keyword>
<dbReference type="InterPro" id="IPR052729">
    <property type="entry name" value="Acyl/Acetyltrans_Enzymes"/>
</dbReference>
<accession>A0A506VAU1</accession>
<evidence type="ECO:0000313" key="3">
    <source>
        <dbReference type="Proteomes" id="UP000319523"/>
    </source>
</evidence>
<dbReference type="Pfam" id="PF18014">
    <property type="entry name" value="Acetyltransf_18"/>
    <property type="match status" value="1"/>
</dbReference>
<dbReference type="SUPFAM" id="SSF55729">
    <property type="entry name" value="Acyl-CoA N-acyltransferases (Nat)"/>
    <property type="match status" value="1"/>
</dbReference>
<name>A0A506VAU1_9GAMM</name>
<keyword evidence="2" id="KW-0808">Transferase</keyword>